<dbReference type="SUPFAM" id="SSF47413">
    <property type="entry name" value="lambda repressor-like DNA-binding domains"/>
    <property type="match status" value="1"/>
</dbReference>
<dbReference type="SMART" id="SM00530">
    <property type="entry name" value="HTH_XRE"/>
    <property type="match status" value="1"/>
</dbReference>
<organism evidence="2 3">
    <name type="scientific">Pseudobutyrivibrio xylanivorans</name>
    <dbReference type="NCBI Taxonomy" id="185007"/>
    <lineage>
        <taxon>Bacteria</taxon>
        <taxon>Bacillati</taxon>
        <taxon>Bacillota</taxon>
        <taxon>Clostridia</taxon>
        <taxon>Lachnospirales</taxon>
        <taxon>Lachnospiraceae</taxon>
        <taxon>Pseudobutyrivibrio</taxon>
    </lineage>
</organism>
<gene>
    <name evidence="2" type="ORF">SAMN02910350_01984</name>
</gene>
<dbReference type="GO" id="GO:0003677">
    <property type="term" value="F:DNA binding"/>
    <property type="evidence" value="ECO:0007669"/>
    <property type="project" value="InterPro"/>
</dbReference>
<dbReference type="InterPro" id="IPR010982">
    <property type="entry name" value="Lambda_DNA-bd_dom_sf"/>
</dbReference>
<protein>
    <submittedName>
        <fullName evidence="2">Putative zinc finger/helix-turn-helix protein, YgiT family</fullName>
    </submittedName>
</protein>
<reference evidence="2 3" key="1">
    <citation type="submission" date="2016-10" db="EMBL/GenBank/DDBJ databases">
        <authorList>
            <person name="de Groot N.N."/>
        </authorList>
    </citation>
    <scope>NUCLEOTIDE SEQUENCE [LARGE SCALE GENOMIC DNA]</scope>
    <source>
        <strain evidence="2 3">DSM 10317</strain>
    </source>
</reference>
<dbReference type="InterPro" id="IPR001387">
    <property type="entry name" value="Cro/C1-type_HTH"/>
</dbReference>
<dbReference type="NCBIfam" id="TIGR03830">
    <property type="entry name" value="CxxCG_CxxCG_HTH"/>
    <property type="match status" value="1"/>
</dbReference>
<evidence type="ECO:0000313" key="3">
    <source>
        <dbReference type="Proteomes" id="UP000199428"/>
    </source>
</evidence>
<name>A0A1G5S087_PSEXY</name>
<evidence type="ECO:0000259" key="1">
    <source>
        <dbReference type="PROSITE" id="PS50943"/>
    </source>
</evidence>
<dbReference type="Gene3D" id="1.10.260.40">
    <property type="entry name" value="lambda repressor-like DNA-binding domains"/>
    <property type="match status" value="1"/>
</dbReference>
<feature type="domain" description="HTH cro/C1-type" evidence="1">
    <location>
        <begin position="77"/>
        <end position="107"/>
    </location>
</feature>
<dbReference type="InterPro" id="IPR022452">
    <property type="entry name" value="MqsA"/>
</dbReference>
<dbReference type="InterPro" id="IPR032758">
    <property type="entry name" value="MqsA/HigA-2"/>
</dbReference>
<proteinExistence type="predicted"/>
<dbReference type="Pfam" id="PF15731">
    <property type="entry name" value="MqsA_antitoxin"/>
    <property type="match status" value="1"/>
</dbReference>
<dbReference type="Proteomes" id="UP000199428">
    <property type="component" value="Unassembled WGS sequence"/>
</dbReference>
<dbReference type="AlphaFoldDB" id="A0A1G5S087"/>
<dbReference type="EMBL" id="FMWK01000010">
    <property type="protein sequence ID" value="SCZ79815.1"/>
    <property type="molecule type" value="Genomic_DNA"/>
</dbReference>
<dbReference type="InterPro" id="IPR025272">
    <property type="entry name" value="SocA_Panacea"/>
</dbReference>
<dbReference type="CDD" id="cd00093">
    <property type="entry name" value="HTH_XRE"/>
    <property type="match status" value="1"/>
</dbReference>
<sequence>MVMNCPICGKKHDVKLKRRKASSTIKGEKVQYDEEYFACEEVKGDNEFATAAIENANLLRARNAYREKMGLLTSDEIVKIREKYGLSQVDLSQALGWGEATISRYESKAIQDSAYDNVLQLIRINPLILYYLYIQNGAVLNKNKEGVLMQRIREELLASGREIIARDKLESFYITYNEATIENGFKCLDIDKLETIINYLAKKIKNLFKVKLMKMLWYVDILSFQMNNRSMTGLVYQHATMGALPIGHDAILQLDNVSFLEEMSPDYDNVKYHIIYNEKLDLKGLTKDERNIIDSVITKFNSMNTKEIVDYMHEEEAYKQTNDGEIISFEWAKSLNKF</sequence>
<accession>A0A1G5S087</accession>
<dbReference type="PROSITE" id="PS50943">
    <property type="entry name" value="HTH_CROC1"/>
    <property type="match status" value="1"/>
</dbReference>
<evidence type="ECO:0000313" key="2">
    <source>
        <dbReference type="EMBL" id="SCZ79815.1"/>
    </source>
</evidence>
<dbReference type="Pfam" id="PF13274">
    <property type="entry name" value="SocA_Panacea"/>
    <property type="match status" value="1"/>
</dbReference>
<dbReference type="RefSeq" id="WP_176757653.1">
    <property type="nucleotide sequence ID" value="NZ_FMWK01000010.1"/>
</dbReference>